<protein>
    <submittedName>
        <fullName evidence="4">TIGR01777 family protein</fullName>
    </submittedName>
</protein>
<organism evidence="4 5">
    <name type="scientific">Aeromicrobium terrae</name>
    <dbReference type="NCBI Taxonomy" id="2498846"/>
    <lineage>
        <taxon>Bacteria</taxon>
        <taxon>Bacillati</taxon>
        <taxon>Actinomycetota</taxon>
        <taxon>Actinomycetes</taxon>
        <taxon>Propionibacteriales</taxon>
        <taxon>Nocardioidaceae</taxon>
        <taxon>Aeromicrobium</taxon>
    </lineage>
</organism>
<comment type="caution">
    <text evidence="4">The sequence shown here is derived from an EMBL/GenBank/DDBJ whole genome shotgun (WGS) entry which is preliminary data.</text>
</comment>
<evidence type="ECO:0000313" key="4">
    <source>
        <dbReference type="EMBL" id="TXL62784.1"/>
    </source>
</evidence>
<dbReference type="PANTHER" id="PTHR11092:SF0">
    <property type="entry name" value="EPIMERASE FAMILY PROTEIN SDR39U1"/>
    <property type="match status" value="1"/>
</dbReference>
<evidence type="ECO:0000256" key="1">
    <source>
        <dbReference type="ARBA" id="ARBA00009353"/>
    </source>
</evidence>
<dbReference type="AlphaFoldDB" id="A0A5C8NLQ9"/>
<dbReference type="EMBL" id="VDUX01000001">
    <property type="protein sequence ID" value="TXL62784.1"/>
    <property type="molecule type" value="Genomic_DNA"/>
</dbReference>
<evidence type="ECO:0000259" key="2">
    <source>
        <dbReference type="Pfam" id="PF01370"/>
    </source>
</evidence>
<gene>
    <name evidence="4" type="ORF">FHP06_00610</name>
</gene>
<dbReference type="Pfam" id="PF01370">
    <property type="entry name" value="Epimerase"/>
    <property type="match status" value="1"/>
</dbReference>
<dbReference type="Proteomes" id="UP000321571">
    <property type="component" value="Unassembled WGS sequence"/>
</dbReference>
<proteinExistence type="inferred from homology"/>
<comment type="similarity">
    <text evidence="1">Belongs to the NAD(P)-dependent epimerase/dehydratase family. SDR39U1 subfamily.</text>
</comment>
<dbReference type="InterPro" id="IPR001509">
    <property type="entry name" value="Epimerase_deHydtase"/>
</dbReference>
<dbReference type="Gene3D" id="3.40.50.720">
    <property type="entry name" value="NAD(P)-binding Rossmann-like Domain"/>
    <property type="match status" value="1"/>
</dbReference>
<accession>A0A5C8NLQ9</accession>
<name>A0A5C8NLQ9_9ACTN</name>
<dbReference type="OrthoDB" id="9801773at2"/>
<dbReference type="PANTHER" id="PTHR11092">
    <property type="entry name" value="SUGAR NUCLEOTIDE EPIMERASE RELATED"/>
    <property type="match status" value="1"/>
</dbReference>
<reference evidence="4 5" key="1">
    <citation type="submission" date="2019-06" db="EMBL/GenBank/DDBJ databases">
        <title>Aeromicrobium sp. nov., isolated from a maize field.</title>
        <authorList>
            <person name="Lin S.-Y."/>
            <person name="Tsai C.-F."/>
            <person name="Young C.-C."/>
        </authorList>
    </citation>
    <scope>NUCLEOTIDE SEQUENCE [LARGE SCALE GENOMIC DNA]</scope>
    <source>
        <strain evidence="4 5">CC-CFT486</strain>
    </source>
</reference>
<evidence type="ECO:0000313" key="5">
    <source>
        <dbReference type="Proteomes" id="UP000321571"/>
    </source>
</evidence>
<feature type="domain" description="NAD-dependent epimerase/dehydratase" evidence="2">
    <location>
        <begin position="3"/>
        <end position="222"/>
    </location>
</feature>
<sequence>MQVVVGGASGFLGTALVAHLRAQGHGVTRLVRDERQVRDDASLWDPRTGRIDQIVIDRADAVVNLSGASIGHWPRTSSYKRELMRSRVDPTTTLARAIAGSDDPPVLLSGSAMGIYGSNRGDDVLTEESELGDDFPAQIATKWEAAAQPAVDAGARVVFLRTALVLEQSGGLLGPILPLFKLGLGGRLGNGRQHMALVSMTDWLRAVTFLLENKDASGPYNIVMPADVTNSQFTAALGDVLHRPTVMTAPRFALRGVLGGMANDLLGSIRLQPARLREAGFEFEHADLESAMRSALA</sequence>
<dbReference type="InterPro" id="IPR010099">
    <property type="entry name" value="SDR39U1"/>
</dbReference>
<evidence type="ECO:0000259" key="3">
    <source>
        <dbReference type="Pfam" id="PF08338"/>
    </source>
</evidence>
<dbReference type="InterPro" id="IPR013549">
    <property type="entry name" value="DUF1731"/>
</dbReference>
<dbReference type="InterPro" id="IPR036291">
    <property type="entry name" value="NAD(P)-bd_dom_sf"/>
</dbReference>
<feature type="domain" description="DUF1731" evidence="3">
    <location>
        <begin position="249"/>
        <end position="294"/>
    </location>
</feature>
<dbReference type="Pfam" id="PF08338">
    <property type="entry name" value="DUF1731"/>
    <property type="match status" value="1"/>
</dbReference>
<dbReference type="SUPFAM" id="SSF51735">
    <property type="entry name" value="NAD(P)-binding Rossmann-fold domains"/>
    <property type="match status" value="1"/>
</dbReference>
<dbReference type="NCBIfam" id="TIGR01777">
    <property type="entry name" value="yfcH"/>
    <property type="match status" value="1"/>
</dbReference>
<keyword evidence="5" id="KW-1185">Reference proteome</keyword>